<dbReference type="AlphaFoldDB" id="Q6AWN8"/>
<feature type="transmembrane region" description="Helical" evidence="1">
    <location>
        <begin position="87"/>
        <end position="107"/>
    </location>
</feature>
<dbReference type="OrthoDB" id="6499973at2759"/>
<organism evidence="2">
    <name type="scientific">Drosophila melanogaster</name>
    <name type="common">Fruit fly</name>
    <dbReference type="NCBI Taxonomy" id="7227"/>
    <lineage>
        <taxon>Eukaryota</taxon>
        <taxon>Metazoa</taxon>
        <taxon>Ecdysozoa</taxon>
        <taxon>Arthropoda</taxon>
        <taxon>Hexapoda</taxon>
        <taxon>Insecta</taxon>
        <taxon>Pterygota</taxon>
        <taxon>Neoptera</taxon>
        <taxon>Endopterygota</taxon>
        <taxon>Diptera</taxon>
        <taxon>Brachycera</taxon>
        <taxon>Muscomorpha</taxon>
        <taxon>Ephydroidea</taxon>
        <taxon>Drosophilidae</taxon>
        <taxon>Drosophila</taxon>
        <taxon>Sophophora</taxon>
    </lineage>
</organism>
<feature type="transmembrane region" description="Helical" evidence="1">
    <location>
        <begin position="6"/>
        <end position="24"/>
    </location>
</feature>
<sequence>MAIITSAFFSSMSFAGLFSGSLFQRFGMRQVGVTGGILYFLGTGMQLFATSTLHLIMAFSVVQGFAFGLMVPTCYTTFNHYFVKNRVMWMSFAQTLIGLGSMLYPIVMQKLMSWYGFRGCLLILTGLNAHAVFGMLVMHPVEWHMRRVPIQPEEQEELKELSPTVVIRVQPETPLKATREEPNFHTADPGARKLSHAEEQMLKVLSSRASSITSLGNWSGPVVVSDASPQMMHSLQTSRRPSTIAGASGAVAPAHATKKSWVRTIVDFLDLTLLKKPIFVNIVLGITFALYSDITFFTMQPVYLFELGYSRPDTATIIAIGAAADLASRIFLAITAVCIQVPSRYIYLAGAVFTVFARFGRRTLPWAPRTPFLPLISLIFPQPSTESHSLWAWPASRRSLDFCAPGSTFHCLWSLPTTCPRKGSPLAMAFSCSSKAMPCSSSVPLLGLFGTRPGITFSSFTS</sequence>
<dbReference type="PANTHER" id="PTHR11360:SF309">
    <property type="entry name" value="MONOCARBOXYLATE TRANSPORTER 7-LIKE PROTEIN"/>
    <property type="match status" value="1"/>
</dbReference>
<reference evidence="2" key="1">
    <citation type="submission" date="2004-08" db="EMBL/GenBank/DDBJ databases">
        <authorList>
            <person name="Stapleton M."/>
            <person name="Carlson J."/>
            <person name="Chavez C."/>
            <person name="Frise E."/>
            <person name="George R."/>
            <person name="Pacleb J."/>
            <person name="Park S."/>
            <person name="Wan K."/>
            <person name="Yu C."/>
            <person name="Rubin G.M."/>
            <person name="Celniker S."/>
        </authorList>
    </citation>
    <scope>NUCLEOTIDE SEQUENCE</scope>
    <source>
        <strain evidence="2">Berkeley</strain>
    </source>
</reference>
<proteinExistence type="evidence at transcript level"/>
<feature type="transmembrane region" description="Helical" evidence="1">
    <location>
        <begin position="278"/>
        <end position="297"/>
    </location>
</feature>
<keyword evidence="1" id="KW-1133">Transmembrane helix</keyword>
<accession>Q6AWN8</accession>
<evidence type="ECO:0000256" key="1">
    <source>
        <dbReference type="SAM" id="Phobius"/>
    </source>
</evidence>
<dbReference type="PANTHER" id="PTHR11360">
    <property type="entry name" value="MONOCARBOXYLATE TRANSPORTER"/>
    <property type="match status" value="1"/>
</dbReference>
<evidence type="ECO:0000313" key="3">
    <source>
        <dbReference type="FlyBase" id="FBgn0031010"/>
    </source>
</evidence>
<dbReference type="VEuPathDB" id="VectorBase:FBgn0031010"/>
<dbReference type="InterPro" id="IPR036259">
    <property type="entry name" value="MFS_trans_sf"/>
</dbReference>
<feature type="transmembrane region" description="Helical" evidence="1">
    <location>
        <begin position="55"/>
        <end position="75"/>
    </location>
</feature>
<name>Q6AWN8_DROME</name>
<gene>
    <name evidence="2 3" type="ORF">CG8028</name>
</gene>
<dbReference type="InterPro" id="IPR050327">
    <property type="entry name" value="Proton-linked_MCT"/>
</dbReference>
<dbReference type="Gene3D" id="1.20.1250.20">
    <property type="entry name" value="MFS general substrate transporter like domains"/>
    <property type="match status" value="1"/>
</dbReference>
<protein>
    <submittedName>
        <fullName evidence="2">RE57622p</fullName>
    </submittedName>
</protein>
<feature type="transmembrane region" description="Helical" evidence="1">
    <location>
        <begin position="31"/>
        <end position="49"/>
    </location>
</feature>
<keyword evidence="1" id="KW-0812">Transmembrane</keyword>
<dbReference type="ExpressionAtlas" id="Q6AWN8">
    <property type="expression patterns" value="baseline and differential"/>
</dbReference>
<dbReference type="EMBL" id="BT015210">
    <property type="protein sequence ID" value="AAT94439.1"/>
    <property type="molecule type" value="mRNA"/>
</dbReference>
<evidence type="ECO:0000313" key="2">
    <source>
        <dbReference type="EMBL" id="AAT94439.1"/>
    </source>
</evidence>
<dbReference type="AGR" id="FB:FBgn0031010"/>
<feature type="transmembrane region" description="Helical" evidence="1">
    <location>
        <begin position="317"/>
        <end position="339"/>
    </location>
</feature>
<dbReference type="GO" id="GO:0097254">
    <property type="term" value="P:renal tubular secretion"/>
    <property type="evidence" value="ECO:0000270"/>
    <property type="project" value="FlyBase"/>
</dbReference>
<dbReference type="Pfam" id="PF07690">
    <property type="entry name" value="MFS_1"/>
    <property type="match status" value="1"/>
</dbReference>
<dbReference type="SUPFAM" id="SSF103473">
    <property type="entry name" value="MFS general substrate transporter"/>
    <property type="match status" value="1"/>
</dbReference>
<dbReference type="InterPro" id="IPR011701">
    <property type="entry name" value="MFS"/>
</dbReference>
<feature type="transmembrane region" description="Helical" evidence="1">
    <location>
        <begin position="113"/>
        <end position="137"/>
    </location>
</feature>
<dbReference type="GO" id="GO:0009636">
    <property type="term" value="P:response to toxic substance"/>
    <property type="evidence" value="ECO:0000270"/>
    <property type="project" value="FlyBase"/>
</dbReference>
<dbReference type="GO" id="GO:0022857">
    <property type="term" value="F:transmembrane transporter activity"/>
    <property type="evidence" value="ECO:0007669"/>
    <property type="project" value="InterPro"/>
</dbReference>
<keyword evidence="1" id="KW-0472">Membrane</keyword>
<dbReference type="FlyBase" id="FBgn0031010">
    <property type="gene designation" value="CG8028"/>
</dbReference>